<evidence type="ECO:0000259" key="3">
    <source>
        <dbReference type="PROSITE" id="PS50113"/>
    </source>
</evidence>
<dbReference type="EMBL" id="BMCT01000006">
    <property type="protein sequence ID" value="GGF75670.1"/>
    <property type="molecule type" value="Genomic_DNA"/>
</dbReference>
<dbReference type="GO" id="GO:0005886">
    <property type="term" value="C:plasma membrane"/>
    <property type="evidence" value="ECO:0007669"/>
    <property type="project" value="TreeGrafter"/>
</dbReference>
<dbReference type="Pfam" id="PF00990">
    <property type="entry name" value="GGDEF"/>
    <property type="match status" value="1"/>
</dbReference>
<dbReference type="InterPro" id="IPR003018">
    <property type="entry name" value="GAF"/>
</dbReference>
<dbReference type="CDD" id="cd00130">
    <property type="entry name" value="PAS"/>
    <property type="match status" value="1"/>
</dbReference>
<dbReference type="SMART" id="SM00065">
    <property type="entry name" value="GAF"/>
    <property type="match status" value="2"/>
</dbReference>
<proteinExistence type="predicted"/>
<dbReference type="Pfam" id="PF08447">
    <property type="entry name" value="PAS_3"/>
    <property type="match status" value="1"/>
</dbReference>
<evidence type="ECO:0000256" key="2">
    <source>
        <dbReference type="ARBA" id="ARBA00034247"/>
    </source>
</evidence>
<comment type="caution">
    <text evidence="5">The sequence shown here is derived from an EMBL/GenBank/DDBJ whole genome shotgun (WGS) entry which is preliminary data.</text>
</comment>
<sequence>MDSVSSRIAYLRGMHLEEALGEDFLTALRDFVVRVADAFEVKAAHIAILGEARPHVLAASDAEDVSLGEDRLRQRAANPAQVRILPDTAGFAGFEAGDTGFYAAAPLRAGGAIPFGTLALTDPAPRPDWRPKDTALLETFARLLGELFQQRGQAQDVLNERAMLANGPTGAVIWKAERGLPLVYASDNLGRVIGTEQLQALKEGGSFERIIHPDDQEDFRLAMHGHIEASLLNIDLTFRVPTQHGMRWIRQTSQTPALAHTSERLIFAYLLDETHQKRLEQANALVRERLSMAVEAANIGVFDLNLATDERIIDDRTAATLGFRAVEIDTHVDTWLSMIHPFDRPRVERKIRGVVPAPDFVKLEYRMRHKDRHFVWMQSFGKVVERFADGAPLRIVGTMIDISEHKRDELQRTKQRQLLEVLNSAQASFMFSHDIQAACNGLFEPLLRVAESQFGFIGVMRHTAEGNPYLLIPAISDLSWSAEARAAHGEKMKKGGLEFHKLDNLFGHVVTRNEVVLTNRPALHGAARGTPAGHPHLDNFLGLPIRFGGKVVGMIGLANATEGYQQDLVDLLEPLVTTLGALIHALDMDVERQKMQRELEARATTDDLTGLHNRRQFEALARRELALARRRGHVLTLALIDLDHFKRVNDTYGHAAGDAVLKHFALLAHTVLRESDIIGRMGGEEFAVLMTHTSLEEARGPLERLRLTLAETTTPFGEAAISITASAGLVQSEGGEGELDALMRAADGMLYRAKSSGRNRIEPPPPETARTDAVVIPLVKVDPVKAVRAPA</sequence>
<dbReference type="Pfam" id="PF01590">
    <property type="entry name" value="GAF"/>
    <property type="match status" value="1"/>
</dbReference>
<dbReference type="InterPro" id="IPR043128">
    <property type="entry name" value="Rev_trsase/Diguanyl_cyclase"/>
</dbReference>
<dbReference type="PANTHER" id="PTHR45138:SF9">
    <property type="entry name" value="DIGUANYLATE CYCLASE DGCM-RELATED"/>
    <property type="match status" value="1"/>
</dbReference>
<dbReference type="RefSeq" id="WP_188581776.1">
    <property type="nucleotide sequence ID" value="NZ_BMCT01000006.1"/>
</dbReference>
<evidence type="ECO:0000313" key="5">
    <source>
        <dbReference type="EMBL" id="GGF75670.1"/>
    </source>
</evidence>
<dbReference type="InterPro" id="IPR001610">
    <property type="entry name" value="PAC"/>
</dbReference>
<dbReference type="InterPro" id="IPR035965">
    <property type="entry name" value="PAS-like_dom_sf"/>
</dbReference>
<reference evidence="5" key="2">
    <citation type="submission" date="2020-09" db="EMBL/GenBank/DDBJ databases">
        <authorList>
            <person name="Sun Q."/>
            <person name="Sedlacek I."/>
        </authorList>
    </citation>
    <scope>NUCLEOTIDE SEQUENCE</scope>
    <source>
        <strain evidence="5">CCM 7897</strain>
    </source>
</reference>
<dbReference type="Gene3D" id="3.30.450.40">
    <property type="match status" value="1"/>
</dbReference>
<reference evidence="5" key="1">
    <citation type="journal article" date="2014" name="Int. J. Syst. Evol. Microbiol.">
        <title>Complete genome sequence of Corynebacterium casei LMG S-19264T (=DSM 44701T), isolated from a smear-ripened cheese.</title>
        <authorList>
            <consortium name="US DOE Joint Genome Institute (JGI-PGF)"/>
            <person name="Walter F."/>
            <person name="Albersmeier A."/>
            <person name="Kalinowski J."/>
            <person name="Ruckert C."/>
        </authorList>
    </citation>
    <scope>NUCLEOTIDE SEQUENCE</scope>
    <source>
        <strain evidence="5">CCM 7897</strain>
    </source>
</reference>
<evidence type="ECO:0000256" key="1">
    <source>
        <dbReference type="ARBA" id="ARBA00012528"/>
    </source>
</evidence>
<dbReference type="InterPro" id="IPR000700">
    <property type="entry name" value="PAS-assoc_C"/>
</dbReference>
<dbReference type="Pfam" id="PF13185">
    <property type="entry name" value="GAF_2"/>
    <property type="match status" value="1"/>
</dbReference>
<dbReference type="PROSITE" id="PS50113">
    <property type="entry name" value="PAC"/>
    <property type="match status" value="1"/>
</dbReference>
<name>A0A917C7D0_9HYPH</name>
<dbReference type="SUPFAM" id="SSF55073">
    <property type="entry name" value="Nucleotide cyclase"/>
    <property type="match status" value="1"/>
</dbReference>
<dbReference type="SMART" id="SM00091">
    <property type="entry name" value="PAS"/>
    <property type="match status" value="2"/>
</dbReference>
<dbReference type="GO" id="GO:1902201">
    <property type="term" value="P:negative regulation of bacterial-type flagellum-dependent cell motility"/>
    <property type="evidence" value="ECO:0007669"/>
    <property type="project" value="TreeGrafter"/>
</dbReference>
<keyword evidence="6" id="KW-1185">Reference proteome</keyword>
<dbReference type="EC" id="2.7.7.65" evidence="1"/>
<organism evidence="5 6">
    <name type="scientific">Azorhizobium oxalatiphilum</name>
    <dbReference type="NCBI Taxonomy" id="980631"/>
    <lineage>
        <taxon>Bacteria</taxon>
        <taxon>Pseudomonadati</taxon>
        <taxon>Pseudomonadota</taxon>
        <taxon>Alphaproteobacteria</taxon>
        <taxon>Hyphomicrobiales</taxon>
        <taxon>Xanthobacteraceae</taxon>
        <taxon>Azorhizobium</taxon>
    </lineage>
</organism>
<dbReference type="PROSITE" id="PS50887">
    <property type="entry name" value="GGDEF"/>
    <property type="match status" value="1"/>
</dbReference>
<dbReference type="InterPro" id="IPR050469">
    <property type="entry name" value="Diguanylate_Cyclase"/>
</dbReference>
<protein>
    <recommendedName>
        <fullName evidence="1">diguanylate cyclase</fullName>
        <ecNumber evidence="1">2.7.7.65</ecNumber>
    </recommendedName>
</protein>
<dbReference type="SUPFAM" id="SSF55781">
    <property type="entry name" value="GAF domain-like"/>
    <property type="match status" value="2"/>
</dbReference>
<dbReference type="PANTHER" id="PTHR45138">
    <property type="entry name" value="REGULATORY COMPONENTS OF SENSORY TRANSDUCTION SYSTEM"/>
    <property type="match status" value="1"/>
</dbReference>
<dbReference type="Gene3D" id="3.30.450.20">
    <property type="entry name" value="PAS domain"/>
    <property type="match status" value="2"/>
</dbReference>
<feature type="domain" description="GGDEF" evidence="4">
    <location>
        <begin position="633"/>
        <end position="766"/>
    </location>
</feature>
<dbReference type="FunFam" id="3.30.70.270:FF:000001">
    <property type="entry name" value="Diguanylate cyclase domain protein"/>
    <property type="match status" value="1"/>
</dbReference>
<evidence type="ECO:0000313" key="6">
    <source>
        <dbReference type="Proteomes" id="UP000606044"/>
    </source>
</evidence>
<dbReference type="Gene3D" id="3.30.70.270">
    <property type="match status" value="1"/>
</dbReference>
<dbReference type="GO" id="GO:0043709">
    <property type="term" value="P:cell adhesion involved in single-species biofilm formation"/>
    <property type="evidence" value="ECO:0007669"/>
    <property type="project" value="TreeGrafter"/>
</dbReference>
<dbReference type="CDD" id="cd01949">
    <property type="entry name" value="GGDEF"/>
    <property type="match status" value="1"/>
</dbReference>
<dbReference type="SMART" id="SM00267">
    <property type="entry name" value="GGDEF"/>
    <property type="match status" value="1"/>
</dbReference>
<gene>
    <name evidence="5" type="ORF">GCM10007301_39490</name>
</gene>
<dbReference type="NCBIfam" id="TIGR00254">
    <property type="entry name" value="GGDEF"/>
    <property type="match status" value="1"/>
</dbReference>
<evidence type="ECO:0000259" key="4">
    <source>
        <dbReference type="PROSITE" id="PS50887"/>
    </source>
</evidence>
<dbReference type="Proteomes" id="UP000606044">
    <property type="component" value="Unassembled WGS sequence"/>
</dbReference>
<dbReference type="SUPFAM" id="SSF55785">
    <property type="entry name" value="PYP-like sensor domain (PAS domain)"/>
    <property type="match status" value="1"/>
</dbReference>
<accession>A0A917C7D0</accession>
<dbReference type="InterPro" id="IPR013655">
    <property type="entry name" value="PAS_fold_3"/>
</dbReference>
<dbReference type="InterPro" id="IPR029787">
    <property type="entry name" value="Nucleotide_cyclase"/>
</dbReference>
<dbReference type="InterPro" id="IPR000160">
    <property type="entry name" value="GGDEF_dom"/>
</dbReference>
<dbReference type="InterPro" id="IPR029016">
    <property type="entry name" value="GAF-like_dom_sf"/>
</dbReference>
<comment type="catalytic activity">
    <reaction evidence="2">
        <text>2 GTP = 3',3'-c-di-GMP + 2 diphosphate</text>
        <dbReference type="Rhea" id="RHEA:24898"/>
        <dbReference type="ChEBI" id="CHEBI:33019"/>
        <dbReference type="ChEBI" id="CHEBI:37565"/>
        <dbReference type="ChEBI" id="CHEBI:58805"/>
        <dbReference type="EC" id="2.7.7.65"/>
    </reaction>
</comment>
<feature type="domain" description="PAC" evidence="3">
    <location>
        <begin position="361"/>
        <end position="414"/>
    </location>
</feature>
<dbReference type="GO" id="GO:0052621">
    <property type="term" value="F:diguanylate cyclase activity"/>
    <property type="evidence" value="ECO:0007669"/>
    <property type="project" value="UniProtKB-EC"/>
</dbReference>
<dbReference type="InterPro" id="IPR000014">
    <property type="entry name" value="PAS"/>
</dbReference>
<dbReference type="AlphaFoldDB" id="A0A917C7D0"/>
<dbReference type="SMART" id="SM00086">
    <property type="entry name" value="PAC"/>
    <property type="match status" value="1"/>
</dbReference>